<dbReference type="PANTHER" id="PTHR42836">
    <property type="entry name" value="7-CARBOXY-7-DEAZAGUANINE SYNTHASE"/>
    <property type="match status" value="1"/>
</dbReference>
<comment type="caution">
    <text evidence="8">Lacks conserved residue(s) required for the propagation of feature annotation.</text>
</comment>
<feature type="domain" description="Radical SAM core" evidence="9">
    <location>
        <begin position="32"/>
        <end position="212"/>
    </location>
</feature>
<comment type="catalytic activity">
    <reaction evidence="8">
        <text>6-carboxy-5,6,7,8-tetrahydropterin + H(+) = 7-carboxy-7-carbaguanine + NH4(+)</text>
        <dbReference type="Rhea" id="RHEA:27974"/>
        <dbReference type="ChEBI" id="CHEBI:15378"/>
        <dbReference type="ChEBI" id="CHEBI:28938"/>
        <dbReference type="ChEBI" id="CHEBI:61032"/>
        <dbReference type="ChEBI" id="CHEBI:61036"/>
        <dbReference type="EC" id="4.3.99.3"/>
    </reaction>
</comment>
<feature type="binding site" evidence="8">
    <location>
        <begin position="26"/>
        <end position="28"/>
    </location>
    <ligand>
        <name>substrate</name>
    </ligand>
</feature>
<name>A0ABP8LRL5_9BACT</name>
<dbReference type="EC" id="4.3.99.3" evidence="8"/>
<accession>A0ABP8LRL5</accession>
<dbReference type="PIRSF" id="PIRSF000370">
    <property type="entry name" value="QueE"/>
    <property type="match status" value="1"/>
</dbReference>
<evidence type="ECO:0000313" key="11">
    <source>
        <dbReference type="Proteomes" id="UP001501508"/>
    </source>
</evidence>
<evidence type="ECO:0000313" key="10">
    <source>
        <dbReference type="EMBL" id="GAA4434420.1"/>
    </source>
</evidence>
<dbReference type="EMBL" id="BAABEY010000011">
    <property type="protein sequence ID" value="GAA4434420.1"/>
    <property type="molecule type" value="Genomic_DNA"/>
</dbReference>
<dbReference type="HAMAP" id="MF_00917">
    <property type="entry name" value="QueE"/>
    <property type="match status" value="1"/>
</dbReference>
<organism evidence="10 11">
    <name type="scientific">Ravibacter arvi</name>
    <dbReference type="NCBI Taxonomy" id="2051041"/>
    <lineage>
        <taxon>Bacteria</taxon>
        <taxon>Pseudomonadati</taxon>
        <taxon>Bacteroidota</taxon>
        <taxon>Cytophagia</taxon>
        <taxon>Cytophagales</taxon>
        <taxon>Spirosomataceae</taxon>
        <taxon>Ravibacter</taxon>
    </lineage>
</organism>
<keyword evidence="8" id="KW-0671">Queuosine biosynthesis</keyword>
<feature type="binding site" evidence="8">
    <location>
        <position position="45"/>
    </location>
    <ligand>
        <name>[4Fe-4S] cluster</name>
        <dbReference type="ChEBI" id="CHEBI:49883"/>
        <note>4Fe-4S-S-AdoMet</note>
    </ligand>
</feature>
<dbReference type="InterPro" id="IPR024924">
    <property type="entry name" value="7-CO-7-deazaguanine_synth-like"/>
</dbReference>
<dbReference type="Gene3D" id="3.20.20.70">
    <property type="entry name" value="Aldolase class I"/>
    <property type="match status" value="1"/>
</dbReference>
<proteinExistence type="inferred from homology"/>
<comment type="cofactor">
    <cofactor evidence="8">
        <name>S-adenosyl-L-methionine</name>
        <dbReference type="ChEBI" id="CHEBI:59789"/>
    </cofactor>
    <text evidence="8">Binds 1 S-adenosyl-L-methionine per subunit.</text>
</comment>
<protein>
    <recommendedName>
        <fullName evidence="8">7-carboxy-7-deazaguanine synthase</fullName>
        <shortName evidence="8">CDG synthase</shortName>
        <ecNumber evidence="8">4.3.99.3</ecNumber>
    </recommendedName>
    <alternativeName>
        <fullName evidence="8">Queuosine biosynthesis protein QueE</fullName>
    </alternativeName>
</protein>
<evidence type="ECO:0000256" key="5">
    <source>
        <dbReference type="ARBA" id="ARBA00023004"/>
    </source>
</evidence>
<comment type="pathway">
    <text evidence="8">Purine metabolism; 7-cyano-7-deazaguanine biosynthesis.</text>
</comment>
<evidence type="ECO:0000256" key="8">
    <source>
        <dbReference type="HAMAP-Rule" id="MF_00917"/>
    </source>
</evidence>
<dbReference type="Pfam" id="PF04055">
    <property type="entry name" value="Radical_SAM"/>
    <property type="match status" value="1"/>
</dbReference>
<keyword evidence="5 8" id="KW-0408">Iron</keyword>
<reference evidence="11" key="1">
    <citation type="journal article" date="2019" name="Int. J. Syst. Evol. Microbiol.">
        <title>The Global Catalogue of Microorganisms (GCM) 10K type strain sequencing project: providing services to taxonomists for standard genome sequencing and annotation.</title>
        <authorList>
            <consortium name="The Broad Institute Genomics Platform"/>
            <consortium name="The Broad Institute Genome Sequencing Center for Infectious Disease"/>
            <person name="Wu L."/>
            <person name="Ma J."/>
        </authorList>
    </citation>
    <scope>NUCLEOTIDE SEQUENCE [LARGE SCALE GENOMIC DNA]</scope>
    <source>
        <strain evidence="11">JCM 31920</strain>
    </source>
</reference>
<evidence type="ECO:0000259" key="9">
    <source>
        <dbReference type="PROSITE" id="PS51918"/>
    </source>
</evidence>
<feature type="binding site" evidence="8">
    <location>
        <position position="49"/>
    </location>
    <ligand>
        <name>[4Fe-4S] cluster</name>
        <dbReference type="ChEBI" id="CHEBI:49883"/>
        <note>4Fe-4S-S-AdoMet</note>
    </ligand>
</feature>
<keyword evidence="3 8" id="KW-0479">Metal-binding</keyword>
<gene>
    <name evidence="8" type="primary">queE</name>
    <name evidence="10" type="ORF">GCM10023091_09340</name>
</gene>
<keyword evidence="7 8" id="KW-0456">Lyase</keyword>
<dbReference type="Proteomes" id="UP001501508">
    <property type="component" value="Unassembled WGS sequence"/>
</dbReference>
<comment type="cofactor">
    <cofactor evidence="8">
        <name>[4Fe-4S] cluster</name>
        <dbReference type="ChEBI" id="CHEBI:49883"/>
    </cofactor>
    <text evidence="8">Binds 1 [4Fe-4S] cluster. The cluster is coordinated with 3 cysteines and an exchangeable S-adenosyl-L-methionine.</text>
</comment>
<dbReference type="InterPro" id="IPR007197">
    <property type="entry name" value="rSAM"/>
</dbReference>
<comment type="subunit">
    <text evidence="8">Homodimer.</text>
</comment>
<feature type="binding site" evidence="8">
    <location>
        <position position="88"/>
    </location>
    <ligand>
        <name>S-adenosyl-L-methionine</name>
        <dbReference type="ChEBI" id="CHEBI:59789"/>
    </ligand>
</feature>
<feature type="binding site" evidence="8">
    <location>
        <position position="86"/>
    </location>
    <ligand>
        <name>substrate</name>
    </ligand>
</feature>
<sequence length="212" mass="23948">MKEGMAIKTIEIQEVSFPVMEAFYTLQGEGMHSGKAAYFIRLGGCDVGCHWCDVKASWDADKHPRVTVDQIVSGALQYPGRLAVITGGEPLMYDLEPLTASLKAAGFQTNIETSGAHPLSGDWDWVCFSPKKFKDPHPGIYRHADELKVIVYNKSDFEFAAYHAERVPAGCHLILQVEWGRKDQMTDQIVDFIKDNPRWRMSLQTHKYMNIP</sequence>
<comment type="cofactor">
    <cofactor evidence="8">
        <name>Mg(2+)</name>
        <dbReference type="ChEBI" id="CHEBI:18420"/>
    </cofactor>
</comment>
<evidence type="ECO:0000256" key="7">
    <source>
        <dbReference type="ARBA" id="ARBA00023239"/>
    </source>
</evidence>
<keyword evidence="6 8" id="KW-0411">Iron-sulfur</keyword>
<keyword evidence="4 8" id="KW-0460">Magnesium</keyword>
<comment type="caution">
    <text evidence="10">The sequence shown here is derived from an EMBL/GenBank/DDBJ whole genome shotgun (WGS) entry which is preliminary data.</text>
</comment>
<evidence type="ECO:0000256" key="4">
    <source>
        <dbReference type="ARBA" id="ARBA00022842"/>
    </source>
</evidence>
<dbReference type="PANTHER" id="PTHR42836:SF1">
    <property type="entry name" value="7-CARBOXY-7-DEAZAGUANINE SYNTHASE"/>
    <property type="match status" value="1"/>
</dbReference>
<evidence type="ECO:0000256" key="1">
    <source>
        <dbReference type="ARBA" id="ARBA00022485"/>
    </source>
</evidence>
<feature type="binding site" evidence="8">
    <location>
        <begin position="129"/>
        <end position="131"/>
    </location>
    <ligand>
        <name>S-adenosyl-L-methionine</name>
        <dbReference type="ChEBI" id="CHEBI:59789"/>
    </ligand>
</feature>
<dbReference type="InterPro" id="IPR013785">
    <property type="entry name" value="Aldolase_TIM"/>
</dbReference>
<feature type="binding site" evidence="8">
    <location>
        <position position="41"/>
    </location>
    <ligand>
        <name>substrate</name>
    </ligand>
</feature>
<evidence type="ECO:0000256" key="6">
    <source>
        <dbReference type="ARBA" id="ARBA00023014"/>
    </source>
</evidence>
<keyword evidence="2 8" id="KW-0949">S-adenosyl-L-methionine</keyword>
<evidence type="ECO:0000256" key="3">
    <source>
        <dbReference type="ARBA" id="ARBA00022723"/>
    </source>
</evidence>
<dbReference type="SFLD" id="SFLDS00029">
    <property type="entry name" value="Radical_SAM"/>
    <property type="match status" value="1"/>
</dbReference>
<dbReference type="SUPFAM" id="SSF102114">
    <property type="entry name" value="Radical SAM enzymes"/>
    <property type="match status" value="1"/>
</dbReference>
<comment type="similarity">
    <text evidence="8">Belongs to the radical SAM superfamily. 7-carboxy-7-deazaguanine synthase family.</text>
</comment>
<feature type="binding site" evidence="8">
    <location>
        <position position="212"/>
    </location>
    <ligand>
        <name>substrate</name>
    </ligand>
</feature>
<dbReference type="InterPro" id="IPR058240">
    <property type="entry name" value="rSAM_sf"/>
</dbReference>
<dbReference type="PROSITE" id="PS51918">
    <property type="entry name" value="RADICAL_SAM"/>
    <property type="match status" value="1"/>
</dbReference>
<evidence type="ECO:0000256" key="2">
    <source>
        <dbReference type="ARBA" id="ARBA00022691"/>
    </source>
</evidence>
<keyword evidence="11" id="KW-1185">Reference proteome</keyword>
<feature type="binding site" evidence="8">
    <location>
        <begin position="51"/>
        <end position="53"/>
    </location>
    <ligand>
        <name>S-adenosyl-L-methionine</name>
        <dbReference type="ChEBI" id="CHEBI:59789"/>
    </ligand>
</feature>
<comment type="function">
    <text evidence="8">Catalyzes the complex heterocyclic radical-mediated conversion of 6-carboxy-5,6,7,8-tetrahydropterin (CPH4) to 7-carboxy-7-deazaguanine (CDG), a step common to the biosynthetic pathways of all 7-deazapurine-containing compounds.</text>
</comment>
<keyword evidence="1 8" id="KW-0004">4Fe-4S</keyword>
<feature type="binding site" evidence="8">
    <location>
        <position position="52"/>
    </location>
    <ligand>
        <name>[4Fe-4S] cluster</name>
        <dbReference type="ChEBI" id="CHEBI:49883"/>
        <note>4Fe-4S-S-AdoMet</note>
    </ligand>
</feature>